<feature type="transmembrane region" description="Helical" evidence="1">
    <location>
        <begin position="32"/>
        <end position="53"/>
    </location>
</feature>
<reference evidence="2" key="2">
    <citation type="submission" date="2019-01" db="UniProtKB">
        <authorList>
            <consortium name="EnsemblPlants"/>
        </authorList>
    </citation>
    <scope>IDENTIFICATION</scope>
    <source>
        <strain evidence="2">cv. Heinz 1706</strain>
    </source>
</reference>
<dbReference type="Gramene" id="Solyc08g013752.1.1">
    <property type="protein sequence ID" value="Solyc08g013752.1.1.1"/>
    <property type="gene ID" value="Solyc08g013752.1"/>
</dbReference>
<keyword evidence="1" id="KW-0472">Membrane</keyword>
<organism evidence="2">
    <name type="scientific">Solanum lycopersicum</name>
    <name type="common">Tomato</name>
    <name type="synonym">Lycopersicon esculentum</name>
    <dbReference type="NCBI Taxonomy" id="4081"/>
    <lineage>
        <taxon>Eukaryota</taxon>
        <taxon>Viridiplantae</taxon>
        <taxon>Streptophyta</taxon>
        <taxon>Embryophyta</taxon>
        <taxon>Tracheophyta</taxon>
        <taxon>Spermatophyta</taxon>
        <taxon>Magnoliopsida</taxon>
        <taxon>eudicotyledons</taxon>
        <taxon>Gunneridae</taxon>
        <taxon>Pentapetalae</taxon>
        <taxon>asterids</taxon>
        <taxon>lamiids</taxon>
        <taxon>Solanales</taxon>
        <taxon>Solanaceae</taxon>
        <taxon>Solanoideae</taxon>
        <taxon>Solaneae</taxon>
        <taxon>Solanum</taxon>
        <taxon>Solanum subgen. Lycopersicon</taxon>
    </lineage>
</organism>
<protein>
    <submittedName>
        <fullName evidence="2">Uncharacterized protein</fullName>
    </submittedName>
</protein>
<dbReference type="InParanoid" id="A0A3Q7HLA8"/>
<name>A0A3Q7HLA8_SOLLC</name>
<accession>A0A3Q7HLA8</accession>
<reference evidence="2" key="1">
    <citation type="journal article" date="2012" name="Nature">
        <title>The tomato genome sequence provides insights into fleshy fruit evolution.</title>
        <authorList>
            <consortium name="Tomato Genome Consortium"/>
        </authorList>
    </citation>
    <scope>NUCLEOTIDE SEQUENCE [LARGE SCALE GENOMIC DNA]</scope>
    <source>
        <strain evidence="2">cv. Heinz 1706</strain>
    </source>
</reference>
<dbReference type="Proteomes" id="UP000004994">
    <property type="component" value="Chromosome 8"/>
</dbReference>
<evidence type="ECO:0000313" key="2">
    <source>
        <dbReference type="EnsemblPlants" id="Solyc08g013752.1.1.1"/>
    </source>
</evidence>
<evidence type="ECO:0000313" key="3">
    <source>
        <dbReference type="Proteomes" id="UP000004994"/>
    </source>
</evidence>
<keyword evidence="3" id="KW-1185">Reference proteome</keyword>
<sequence>MAQFIFSSCNLFGLNASLETLCRQSPTTAYRLLQTSCIISFFFSITIVLLWWYSDTILIHLFH</sequence>
<keyword evidence="1" id="KW-1133">Transmembrane helix</keyword>
<evidence type="ECO:0000256" key="1">
    <source>
        <dbReference type="SAM" id="Phobius"/>
    </source>
</evidence>
<dbReference type="AlphaFoldDB" id="A0A3Q7HLA8"/>
<keyword evidence="1" id="KW-0812">Transmembrane</keyword>
<dbReference type="EnsemblPlants" id="Solyc08g013752.1.1">
    <property type="protein sequence ID" value="Solyc08g013752.1.1.1"/>
    <property type="gene ID" value="Solyc08g013752.1"/>
</dbReference>
<proteinExistence type="predicted"/>